<dbReference type="UniPathway" id="UPA00665"/>
<feature type="active site" evidence="9">
    <location>
        <position position="111"/>
    </location>
</feature>
<dbReference type="Proteomes" id="UP000441717">
    <property type="component" value="Unassembled WGS sequence"/>
</dbReference>
<evidence type="ECO:0000256" key="6">
    <source>
        <dbReference type="ARBA" id="ARBA00022801"/>
    </source>
</evidence>
<evidence type="ECO:0000256" key="8">
    <source>
        <dbReference type="ARBA" id="ARBA00023136"/>
    </source>
</evidence>
<evidence type="ECO:0000256" key="7">
    <source>
        <dbReference type="ARBA" id="ARBA00022989"/>
    </source>
</evidence>
<dbReference type="PANTHER" id="PTHR33695">
    <property type="entry name" value="LIPOPROTEIN SIGNAL PEPTIDASE"/>
    <property type="match status" value="1"/>
</dbReference>
<dbReference type="EMBL" id="WHYR01000033">
    <property type="protein sequence ID" value="MQL52944.1"/>
    <property type="molecule type" value="Genomic_DNA"/>
</dbReference>
<feature type="transmembrane region" description="Helical" evidence="9">
    <location>
        <begin position="83"/>
        <end position="101"/>
    </location>
</feature>
<evidence type="ECO:0000256" key="9">
    <source>
        <dbReference type="HAMAP-Rule" id="MF_00161"/>
    </source>
</evidence>
<keyword evidence="8 9" id="KW-0472">Membrane</keyword>
<dbReference type="NCBIfam" id="TIGR00077">
    <property type="entry name" value="lspA"/>
    <property type="match status" value="1"/>
</dbReference>
<dbReference type="RefSeq" id="WP_152947363.1">
    <property type="nucleotide sequence ID" value="NZ_WHYR01000033.1"/>
</dbReference>
<dbReference type="PANTHER" id="PTHR33695:SF1">
    <property type="entry name" value="LIPOPROTEIN SIGNAL PEPTIDASE"/>
    <property type="match status" value="1"/>
</dbReference>
<reference evidence="12 13" key="1">
    <citation type="submission" date="2019-10" db="EMBL/GenBank/DDBJ databases">
        <title>Comparative genomics of sulfur disproportionating microorganisms.</title>
        <authorList>
            <person name="Ward L.M."/>
            <person name="Bertran E."/>
            <person name="Johnston D."/>
        </authorList>
    </citation>
    <scope>NUCLEOTIDE SEQUENCE [LARGE SCALE GENOMIC DNA]</scope>
    <source>
        <strain evidence="12 13">DSM 14055</strain>
    </source>
</reference>
<evidence type="ECO:0000256" key="5">
    <source>
        <dbReference type="ARBA" id="ARBA00022750"/>
    </source>
</evidence>
<evidence type="ECO:0000256" key="4">
    <source>
        <dbReference type="ARBA" id="ARBA00022692"/>
    </source>
</evidence>
<keyword evidence="6 9" id="KW-0378">Hydrolase</keyword>
<evidence type="ECO:0000256" key="11">
    <source>
        <dbReference type="RuleBase" id="RU004181"/>
    </source>
</evidence>
<proteinExistence type="inferred from homology"/>
<keyword evidence="2 9" id="KW-1003">Cell membrane</keyword>
<evidence type="ECO:0000256" key="10">
    <source>
        <dbReference type="RuleBase" id="RU000594"/>
    </source>
</evidence>
<gene>
    <name evidence="9" type="primary">lspA</name>
    <name evidence="12" type="ORF">GFC01_11870</name>
</gene>
<feature type="transmembrane region" description="Helical" evidence="9">
    <location>
        <begin position="57"/>
        <end position="76"/>
    </location>
</feature>
<dbReference type="OrthoDB" id="9810259at2"/>
<dbReference type="AlphaFoldDB" id="A0A6N7IS96"/>
<keyword evidence="4 9" id="KW-0812">Transmembrane</keyword>
<evidence type="ECO:0000256" key="3">
    <source>
        <dbReference type="ARBA" id="ARBA00022670"/>
    </source>
</evidence>
<dbReference type="Pfam" id="PF01252">
    <property type="entry name" value="Peptidase_A8"/>
    <property type="match status" value="1"/>
</dbReference>
<dbReference type="PROSITE" id="PS00855">
    <property type="entry name" value="SPASE_II"/>
    <property type="match status" value="1"/>
</dbReference>
<comment type="caution">
    <text evidence="12">The sequence shown here is derived from an EMBL/GenBank/DDBJ whole genome shotgun (WGS) entry which is preliminary data.</text>
</comment>
<dbReference type="GO" id="GO:0006508">
    <property type="term" value="P:proteolysis"/>
    <property type="evidence" value="ECO:0007669"/>
    <property type="project" value="UniProtKB-KW"/>
</dbReference>
<dbReference type="HAMAP" id="MF_00161">
    <property type="entry name" value="LspA"/>
    <property type="match status" value="1"/>
</dbReference>
<sequence length="155" mass="17172">MFFWVTALAALVVDQVSKELIQRWMWEGESIAVIPHVFHITYIRNPGAAFGLFPHRTGFFVAVTLLVAAAVVVAHLRLSPARHLMRISLGLVLGGAVGNLIDRLRFGLVVDFLDFRIWPVFNLADTAIVIGAFLLVLAVWRDDRETGQVKPGAGR</sequence>
<evidence type="ECO:0000313" key="13">
    <source>
        <dbReference type="Proteomes" id="UP000441717"/>
    </source>
</evidence>
<dbReference type="InterPro" id="IPR001872">
    <property type="entry name" value="Peptidase_A8"/>
</dbReference>
<keyword evidence="7 9" id="KW-1133">Transmembrane helix</keyword>
<dbReference type="EC" id="3.4.23.36" evidence="9"/>
<dbReference type="PRINTS" id="PR00781">
    <property type="entry name" value="LIPOSIGPTASE"/>
</dbReference>
<evidence type="ECO:0000313" key="12">
    <source>
        <dbReference type="EMBL" id="MQL52944.1"/>
    </source>
</evidence>
<accession>A0A6N7IS96</accession>
<comment type="function">
    <text evidence="9 10">This protein specifically catalyzes the removal of signal peptides from prolipoproteins.</text>
</comment>
<evidence type="ECO:0000256" key="1">
    <source>
        <dbReference type="ARBA" id="ARBA00006139"/>
    </source>
</evidence>
<comment type="subcellular location">
    <subcellularLocation>
        <location evidence="9">Cell membrane</location>
        <topology evidence="9">Multi-pass membrane protein</topology>
    </subcellularLocation>
</comment>
<protein>
    <recommendedName>
        <fullName evidence="9">Lipoprotein signal peptidase</fullName>
        <ecNumber evidence="9">3.4.23.36</ecNumber>
    </recommendedName>
    <alternativeName>
        <fullName evidence="9">Prolipoprotein signal peptidase</fullName>
    </alternativeName>
    <alternativeName>
        <fullName evidence="9">Signal peptidase II</fullName>
        <shortName evidence="9">SPase II</shortName>
    </alternativeName>
</protein>
<name>A0A6N7IS96_9FIRM</name>
<comment type="pathway">
    <text evidence="9">Protein modification; lipoprotein biosynthesis (signal peptide cleavage).</text>
</comment>
<dbReference type="GO" id="GO:0005886">
    <property type="term" value="C:plasma membrane"/>
    <property type="evidence" value="ECO:0007669"/>
    <property type="project" value="UniProtKB-SubCell"/>
</dbReference>
<organism evidence="12 13">
    <name type="scientific">Desulfofundulus thermobenzoicus</name>
    <dbReference type="NCBI Taxonomy" id="29376"/>
    <lineage>
        <taxon>Bacteria</taxon>
        <taxon>Bacillati</taxon>
        <taxon>Bacillota</taxon>
        <taxon>Clostridia</taxon>
        <taxon>Eubacteriales</taxon>
        <taxon>Peptococcaceae</taxon>
        <taxon>Desulfofundulus</taxon>
    </lineage>
</organism>
<keyword evidence="5 9" id="KW-0064">Aspartyl protease</keyword>
<comment type="catalytic activity">
    <reaction evidence="9 10">
        <text>Release of signal peptides from bacterial membrane prolipoproteins. Hydrolyzes -Xaa-Yaa-Zaa-|-(S,diacylglyceryl)Cys-, in which Xaa is hydrophobic (preferably Leu), and Yaa (Ala or Ser) and Zaa (Gly or Ala) have small, neutral side chains.</text>
        <dbReference type="EC" id="3.4.23.36"/>
    </reaction>
</comment>
<evidence type="ECO:0000256" key="2">
    <source>
        <dbReference type="ARBA" id="ARBA00022475"/>
    </source>
</evidence>
<feature type="active site" evidence="9">
    <location>
        <position position="125"/>
    </location>
</feature>
<comment type="similarity">
    <text evidence="1 9 11">Belongs to the peptidase A8 family.</text>
</comment>
<dbReference type="GO" id="GO:0004190">
    <property type="term" value="F:aspartic-type endopeptidase activity"/>
    <property type="evidence" value="ECO:0007669"/>
    <property type="project" value="UniProtKB-UniRule"/>
</dbReference>
<comment type="caution">
    <text evidence="9">Lacks conserved residue(s) required for the propagation of feature annotation.</text>
</comment>
<keyword evidence="13" id="KW-1185">Reference proteome</keyword>
<keyword evidence="3 9" id="KW-0645">Protease</keyword>
<feature type="transmembrane region" description="Helical" evidence="9">
    <location>
        <begin position="121"/>
        <end position="140"/>
    </location>
</feature>